<reference evidence="3 4" key="1">
    <citation type="submission" date="2020-12" db="EMBL/GenBank/DDBJ databases">
        <title>Concerted genomic and epigenomic changes stabilize Arabidopsis allopolyploids.</title>
        <authorList>
            <person name="Chen Z."/>
        </authorList>
    </citation>
    <scope>NUCLEOTIDE SEQUENCE [LARGE SCALE GENOMIC DNA]</scope>
    <source>
        <strain evidence="3">As9502</strain>
        <tissue evidence="3">Leaf</tissue>
    </source>
</reference>
<feature type="region of interest" description="Disordered" evidence="1">
    <location>
        <begin position="233"/>
        <end position="265"/>
    </location>
</feature>
<feature type="transmembrane region" description="Helical" evidence="2">
    <location>
        <begin position="36"/>
        <end position="57"/>
    </location>
</feature>
<feature type="transmembrane region" description="Helical" evidence="2">
    <location>
        <begin position="101"/>
        <end position="127"/>
    </location>
</feature>
<organism evidence="3 4">
    <name type="scientific">Arabidopsis suecica</name>
    <name type="common">Swedish thale-cress</name>
    <name type="synonym">Cardaminopsis suecica</name>
    <dbReference type="NCBI Taxonomy" id="45249"/>
    <lineage>
        <taxon>Eukaryota</taxon>
        <taxon>Viridiplantae</taxon>
        <taxon>Streptophyta</taxon>
        <taxon>Embryophyta</taxon>
        <taxon>Tracheophyta</taxon>
        <taxon>Spermatophyta</taxon>
        <taxon>Magnoliopsida</taxon>
        <taxon>eudicotyledons</taxon>
        <taxon>Gunneridae</taxon>
        <taxon>Pentapetalae</taxon>
        <taxon>rosids</taxon>
        <taxon>malvids</taxon>
        <taxon>Brassicales</taxon>
        <taxon>Brassicaceae</taxon>
        <taxon>Camelineae</taxon>
        <taxon>Arabidopsis</taxon>
    </lineage>
</organism>
<protein>
    <submittedName>
        <fullName evidence="3">Uncharacterized protein</fullName>
    </submittedName>
</protein>
<comment type="caution">
    <text evidence="3">The sequence shown here is derived from an EMBL/GenBank/DDBJ whole genome shotgun (WGS) entry which is preliminary data.</text>
</comment>
<keyword evidence="2" id="KW-0812">Transmembrane</keyword>
<dbReference type="EMBL" id="JAEFBJ010000003">
    <property type="protein sequence ID" value="KAG7630271.1"/>
    <property type="molecule type" value="Genomic_DNA"/>
</dbReference>
<name>A0A8T2FFJ3_ARASU</name>
<evidence type="ECO:0000313" key="3">
    <source>
        <dbReference type="EMBL" id="KAG7630271.1"/>
    </source>
</evidence>
<keyword evidence="2" id="KW-0472">Membrane</keyword>
<feature type="non-terminal residue" evidence="3">
    <location>
        <position position="265"/>
    </location>
</feature>
<dbReference type="Proteomes" id="UP000694251">
    <property type="component" value="Chromosome 3"/>
</dbReference>
<evidence type="ECO:0000256" key="1">
    <source>
        <dbReference type="SAM" id="MobiDB-lite"/>
    </source>
</evidence>
<feature type="transmembrane region" description="Helical" evidence="2">
    <location>
        <begin position="12"/>
        <end position="29"/>
    </location>
</feature>
<evidence type="ECO:0000256" key="2">
    <source>
        <dbReference type="SAM" id="Phobius"/>
    </source>
</evidence>
<dbReference type="AlphaFoldDB" id="A0A8T2FFJ3"/>
<sequence length="265" mass="30662">YQFVLHPIYQYVMRPIFLFVYQFVLHPIYQYLMRPIFLFILRPIYLGINRVLGGISWLYGFRYTLMVQGILCYWRAFLYFERSSLWEKFVEKHERNHGKSYLIPLLWTMNGVFLIFIILLVLAATLAGEANMRKVFNIQGQIGVNFYCLGKSTGEVSILRLMVYISDHVADKSVAEMNVASCFVCSYLSVVSLMKLCYVENDLGFIDGIASVALSIFTHYCEAYHCRVRDGGGNGRRRDGDRHRSRSRDLSGSEADSFYSARSST</sequence>
<accession>A0A8T2FFJ3</accession>
<evidence type="ECO:0000313" key="4">
    <source>
        <dbReference type="Proteomes" id="UP000694251"/>
    </source>
</evidence>
<proteinExistence type="predicted"/>
<dbReference type="OrthoDB" id="10342437at2759"/>
<gene>
    <name evidence="3" type="ORF">ISN44_As03g006290</name>
</gene>
<keyword evidence="2" id="KW-1133">Transmembrane helix</keyword>
<feature type="compositionally biased region" description="Basic and acidic residues" evidence="1">
    <location>
        <begin position="233"/>
        <end position="251"/>
    </location>
</feature>
<keyword evidence="4" id="KW-1185">Reference proteome</keyword>